<keyword evidence="1" id="KW-1133">Transmembrane helix</keyword>
<sequence length="869" mass="96484">MESVLHLARRRRPRRTAAEEGLEFHRLFSRDSEDSYGVPLGFLRSETQPANVGKMDEKLIHLARMEMTAIAKNLSMLDCLAEDLVKALDDLETSAHQVQLSQLRGWDVMRMLRSWLPFSSAAPVSDLARPLLRSESRSPKSDVWDRYSAQRRRFISLLNDALAFAQQNPDQDGVALFHQRVKLALLVISDTQEPRQVLLAVKECRRLFPFEVDPLEDMPLVSVYMCSLRIRWCYFFLCALFTALALFTGTITELFFAVFAAGEVGGADVWLSFWLLPFGTMLLALVGDEMGDLVIDAIDRPPLLRCLALLLAALQRDRRLAPHRGLCELVDLMLILLSEGLPFLCALRSFLLRRGFWHGYMQGGLLAAMILTLAVLLADVAICIHGQQSQQALRHIYHVLDKHKIFPGILSLRYELFRSHFAGVSVQQQDRSCQRAASLLYWSWRRLSVAASESWQLCSQQLTVPLVLAAWTVVSLLAVQDHFKFPVAISATMMMLTVVVISVKMALAFPDIAGPFYAVILIFFVSAAMGLQVGGAWALAPREVEPLMYAGGAPGDLHADHPLPMWRGNSTEPPYAACRITWGSPDAPVSVLDLAALALIAYEVDCAKMPQLLQESFGRKAPRLEHCNPHDQLPRWLALRFPPTRLHGRGTRVFALKGTSSWRDVYADIKLFATIEVFQALSKIVPILSLLPVPLVQSIVGYTGFSEANMWKVLEEAIDSSNPSDVTVVTGHSLGGLIAQIVAARKHLPALVFSSPGVLYSARRFQISPESARHVVVLVPDGDVVSQVDEHAGVVQRIACRNKNGEAASTATCHYLRKTACELWRACGDLRGRDFSVTCDSYVAPETLGKVLGEVHGLGFDMADADLDD</sequence>
<evidence type="ECO:0000256" key="1">
    <source>
        <dbReference type="SAM" id="Phobius"/>
    </source>
</evidence>
<feature type="transmembrane region" description="Helical" evidence="1">
    <location>
        <begin position="485"/>
        <end position="509"/>
    </location>
</feature>
<name>A0AA36JQM6_9DINO</name>
<protein>
    <recommendedName>
        <fullName evidence="4">Fungal lipase-like domain-containing protein</fullName>
    </recommendedName>
</protein>
<keyword evidence="1" id="KW-0812">Transmembrane</keyword>
<evidence type="ECO:0000313" key="3">
    <source>
        <dbReference type="Proteomes" id="UP001178507"/>
    </source>
</evidence>
<feature type="transmembrane region" description="Helical" evidence="1">
    <location>
        <begin position="516"/>
        <end position="540"/>
    </location>
</feature>
<proteinExistence type="predicted"/>
<accession>A0AA36JQM6</accession>
<feature type="transmembrane region" description="Helical" evidence="1">
    <location>
        <begin position="462"/>
        <end position="479"/>
    </location>
</feature>
<feature type="transmembrane region" description="Helical" evidence="1">
    <location>
        <begin position="329"/>
        <end position="351"/>
    </location>
</feature>
<evidence type="ECO:0008006" key="4">
    <source>
        <dbReference type="Google" id="ProtNLM"/>
    </source>
</evidence>
<organism evidence="2 3">
    <name type="scientific">Effrenium voratum</name>
    <dbReference type="NCBI Taxonomy" id="2562239"/>
    <lineage>
        <taxon>Eukaryota</taxon>
        <taxon>Sar</taxon>
        <taxon>Alveolata</taxon>
        <taxon>Dinophyceae</taxon>
        <taxon>Suessiales</taxon>
        <taxon>Symbiodiniaceae</taxon>
        <taxon>Effrenium</taxon>
    </lineage>
</organism>
<feature type="transmembrane region" description="Helical" evidence="1">
    <location>
        <begin position="234"/>
        <end position="261"/>
    </location>
</feature>
<reference evidence="2" key="1">
    <citation type="submission" date="2023-08" db="EMBL/GenBank/DDBJ databases">
        <authorList>
            <person name="Chen Y."/>
            <person name="Shah S."/>
            <person name="Dougan E. K."/>
            <person name="Thang M."/>
            <person name="Chan C."/>
        </authorList>
    </citation>
    <scope>NUCLEOTIDE SEQUENCE</scope>
</reference>
<keyword evidence="3" id="KW-1185">Reference proteome</keyword>
<dbReference type="InterPro" id="IPR029058">
    <property type="entry name" value="AB_hydrolase_fold"/>
</dbReference>
<feature type="transmembrane region" description="Helical" evidence="1">
    <location>
        <begin position="363"/>
        <end position="384"/>
    </location>
</feature>
<dbReference type="SUPFAM" id="SSF53474">
    <property type="entry name" value="alpha/beta-Hydrolases"/>
    <property type="match status" value="1"/>
</dbReference>
<dbReference type="AlphaFoldDB" id="A0AA36JQM6"/>
<dbReference type="Gene3D" id="3.40.50.1820">
    <property type="entry name" value="alpha/beta hydrolase"/>
    <property type="match status" value="1"/>
</dbReference>
<feature type="transmembrane region" description="Helical" evidence="1">
    <location>
        <begin position="267"/>
        <end position="286"/>
    </location>
</feature>
<dbReference type="Proteomes" id="UP001178507">
    <property type="component" value="Unassembled WGS sequence"/>
</dbReference>
<gene>
    <name evidence="2" type="ORF">EVOR1521_LOCUS30506</name>
</gene>
<comment type="caution">
    <text evidence="2">The sequence shown here is derived from an EMBL/GenBank/DDBJ whole genome shotgun (WGS) entry which is preliminary data.</text>
</comment>
<evidence type="ECO:0000313" key="2">
    <source>
        <dbReference type="EMBL" id="CAJ1409396.1"/>
    </source>
</evidence>
<keyword evidence="1" id="KW-0472">Membrane</keyword>
<dbReference type="EMBL" id="CAUJNA010003767">
    <property type="protein sequence ID" value="CAJ1409396.1"/>
    <property type="molecule type" value="Genomic_DNA"/>
</dbReference>